<reference evidence="2 3" key="1">
    <citation type="submission" date="2014-06" db="EMBL/GenBank/DDBJ databases">
        <title>Evolutionary Origins and Diversification of the Mycorrhizal Mutualists.</title>
        <authorList>
            <consortium name="DOE Joint Genome Institute"/>
            <consortium name="Mycorrhizal Genomics Consortium"/>
            <person name="Kohler A."/>
            <person name="Kuo A."/>
            <person name="Nagy L.G."/>
            <person name="Floudas D."/>
            <person name="Copeland A."/>
            <person name="Barry K.W."/>
            <person name="Cichocki N."/>
            <person name="Veneault-Fourrey C."/>
            <person name="LaButti K."/>
            <person name="Lindquist E.A."/>
            <person name="Lipzen A."/>
            <person name="Lundell T."/>
            <person name="Morin E."/>
            <person name="Murat C."/>
            <person name="Riley R."/>
            <person name="Ohm R."/>
            <person name="Sun H."/>
            <person name="Tunlid A."/>
            <person name="Henrissat B."/>
            <person name="Grigoriev I.V."/>
            <person name="Hibbett D.S."/>
            <person name="Martin F."/>
        </authorList>
    </citation>
    <scope>NUCLEOTIDE SEQUENCE [LARGE SCALE GENOMIC DNA]</scope>
    <source>
        <strain evidence="2 3">FD-325 SS-3</strain>
    </source>
</reference>
<evidence type="ECO:0000313" key="3">
    <source>
        <dbReference type="Proteomes" id="UP000053263"/>
    </source>
</evidence>
<feature type="transmembrane region" description="Helical" evidence="1">
    <location>
        <begin position="138"/>
        <end position="158"/>
    </location>
</feature>
<organism evidence="2 3">
    <name type="scientific">Plicaturopsis crispa FD-325 SS-3</name>
    <dbReference type="NCBI Taxonomy" id="944288"/>
    <lineage>
        <taxon>Eukaryota</taxon>
        <taxon>Fungi</taxon>
        <taxon>Dikarya</taxon>
        <taxon>Basidiomycota</taxon>
        <taxon>Agaricomycotina</taxon>
        <taxon>Agaricomycetes</taxon>
        <taxon>Agaricomycetidae</taxon>
        <taxon>Amylocorticiales</taxon>
        <taxon>Amylocorticiaceae</taxon>
        <taxon>Plicatura</taxon>
        <taxon>Plicaturopsis crispa</taxon>
    </lineage>
</organism>
<keyword evidence="3" id="KW-1185">Reference proteome</keyword>
<dbReference type="HOGENOM" id="CLU_044614_3_1_1"/>
<feature type="transmembrane region" description="Helical" evidence="1">
    <location>
        <begin position="219"/>
        <end position="243"/>
    </location>
</feature>
<keyword evidence="1" id="KW-0472">Membrane</keyword>
<evidence type="ECO:0000313" key="2">
    <source>
        <dbReference type="EMBL" id="KII83809.1"/>
    </source>
</evidence>
<sequence>MSSSSPTLPPLDKINLISIWTGTVLFGRSPPRRHFCCFLQLCTSAFLCGSSLKHSSTPPSLIYHVTKTYVYVIIGWIQDLVLTWRMYIIYDRNWKIIIVPLLIEHAQISCAIVAAYMLSQPGALRTGHTVRNWSMAGWSLDLIINVGVTLAIAGRLWYMCRKVSYTASGSHTTAGSMHTTAGAMHTTPGSMYTTAGPVHGLTSPNRYLSTIFTVVESGALFTSATIVMVVLYLSGSIVALAWIDVATQLAATTPLLIVFRVGLGLTHGLPHRVAGKSARSDDCEYGPRMSAGPLPQSFGKYAARPSHSVKIDTMPDTMISGEETYSLNDLKAHPSAV</sequence>
<feature type="transmembrane region" description="Helical" evidence="1">
    <location>
        <begin position="96"/>
        <end position="118"/>
    </location>
</feature>
<feature type="transmembrane region" description="Helical" evidence="1">
    <location>
        <begin position="61"/>
        <end position="84"/>
    </location>
</feature>
<keyword evidence="1" id="KW-1133">Transmembrane helix</keyword>
<dbReference type="EMBL" id="KN832574">
    <property type="protein sequence ID" value="KII83809.1"/>
    <property type="molecule type" value="Genomic_DNA"/>
</dbReference>
<protein>
    <submittedName>
        <fullName evidence="2">Uncharacterized protein</fullName>
    </submittedName>
</protein>
<gene>
    <name evidence="2" type="ORF">PLICRDRAFT_180151</name>
</gene>
<dbReference type="OrthoDB" id="3186354at2759"/>
<dbReference type="AlphaFoldDB" id="A0A0C9T3F2"/>
<evidence type="ECO:0000256" key="1">
    <source>
        <dbReference type="SAM" id="Phobius"/>
    </source>
</evidence>
<proteinExistence type="predicted"/>
<accession>A0A0C9T3F2</accession>
<dbReference type="Proteomes" id="UP000053263">
    <property type="component" value="Unassembled WGS sequence"/>
</dbReference>
<keyword evidence="1" id="KW-0812">Transmembrane</keyword>
<name>A0A0C9T3F2_PLICR</name>